<dbReference type="EMBL" id="CAXDID020000322">
    <property type="protein sequence ID" value="CAL6076856.1"/>
    <property type="molecule type" value="Genomic_DNA"/>
</dbReference>
<accession>A0AA86U585</accession>
<evidence type="ECO:0000313" key="3">
    <source>
        <dbReference type="EMBL" id="CAL6050225.1"/>
    </source>
</evidence>
<reference evidence="3 5" key="2">
    <citation type="submission" date="2024-07" db="EMBL/GenBank/DDBJ databases">
        <authorList>
            <person name="Akdeniz Z."/>
        </authorList>
    </citation>
    <scope>NUCLEOTIDE SEQUENCE [LARGE SCALE GENOMIC DNA]</scope>
</reference>
<sequence>MMNLALQLKIRFTILRKLCLTRKLFCSILPSTVDSVEQQIDLKPFNSRCTYIDSFLTIQQFRIIFKKYLMYSKQFWYLKQQLTLFFAQISYFANSFIKQIGLPTSGIGVEQKLSERMQYYSLQLFKPLIQCKMEAQINVAPLKIELEF</sequence>
<organism evidence="1">
    <name type="scientific">Hexamita inflata</name>
    <dbReference type="NCBI Taxonomy" id="28002"/>
    <lineage>
        <taxon>Eukaryota</taxon>
        <taxon>Metamonada</taxon>
        <taxon>Diplomonadida</taxon>
        <taxon>Hexamitidae</taxon>
        <taxon>Hexamitinae</taxon>
        <taxon>Hexamita</taxon>
    </lineage>
</organism>
<dbReference type="Proteomes" id="UP001642409">
    <property type="component" value="Unassembled WGS sequence"/>
</dbReference>
<name>A0AA86U585_9EUKA</name>
<gene>
    <name evidence="1" type="ORF">HINF_LOCUS27526</name>
    <name evidence="3" type="ORF">HINF_LOCUS43783</name>
    <name evidence="2" type="ORF">HINF_LOCUS51516</name>
    <name evidence="4" type="ORF">HINF_LOCUS57890</name>
</gene>
<evidence type="ECO:0000313" key="2">
    <source>
        <dbReference type="EMBL" id="CAI9963871.1"/>
    </source>
</evidence>
<evidence type="ECO:0000313" key="1">
    <source>
        <dbReference type="EMBL" id="CAI9939881.1"/>
    </source>
</evidence>
<reference evidence="1" key="1">
    <citation type="submission" date="2023-06" db="EMBL/GenBank/DDBJ databases">
        <authorList>
            <person name="Kurt Z."/>
        </authorList>
    </citation>
    <scope>NUCLEOTIDE SEQUENCE</scope>
</reference>
<dbReference type="EMBL" id="CAXDID020000184">
    <property type="protein sequence ID" value="CAL6050225.1"/>
    <property type="molecule type" value="Genomic_DNA"/>
</dbReference>
<comment type="caution">
    <text evidence="1">The sequence shown here is derived from an EMBL/GenBank/DDBJ whole genome shotgun (WGS) entry which is preliminary data.</text>
</comment>
<dbReference type="EMBL" id="CATOUU010000669">
    <property type="protein sequence ID" value="CAI9939881.1"/>
    <property type="molecule type" value="Genomic_DNA"/>
</dbReference>
<evidence type="ECO:0000313" key="4">
    <source>
        <dbReference type="EMBL" id="CAL6076856.1"/>
    </source>
</evidence>
<dbReference type="AlphaFoldDB" id="A0AA86U585"/>
<keyword evidence="5" id="KW-1185">Reference proteome</keyword>
<proteinExistence type="predicted"/>
<evidence type="ECO:0000313" key="5">
    <source>
        <dbReference type="Proteomes" id="UP001642409"/>
    </source>
</evidence>
<dbReference type="EMBL" id="CATOUU010000971">
    <property type="protein sequence ID" value="CAI9963871.1"/>
    <property type="molecule type" value="Genomic_DNA"/>
</dbReference>
<protein>
    <submittedName>
        <fullName evidence="3">Hypothetical_protein</fullName>
    </submittedName>
</protein>